<feature type="chain" id="PRO_5046798819" evidence="2">
    <location>
        <begin position="19"/>
        <end position="239"/>
    </location>
</feature>
<keyword evidence="1" id="KW-0472">Membrane</keyword>
<dbReference type="RefSeq" id="WP_220641050.1">
    <property type="nucleotide sequence ID" value="NZ_CP080429.1"/>
</dbReference>
<evidence type="ECO:0000313" key="3">
    <source>
        <dbReference type="EMBL" id="QYJ68711.1"/>
    </source>
</evidence>
<proteinExistence type="predicted"/>
<sequence length="239" mass="26424">MRLIFTFKFLLLNLIVFSQEPRTIASGYITFNSDSKMAFKNMVIENENLTFTTTSENKISYALKGVKKIVDNYGTVVYLAEKGFDVNKSAEIVKREKTEQEKLVYRSSSKILLNGEKLKKDELEKLFGIKRTIYWRYKKGKSGATVGSILMGGGLGLLIGGGLSNIGNSNNGREGSPTLLVAGIVIGVVGIPIRILGVRNLKKAVKEYNALQVRKVSFLEKAEFNVIANTNGVGLQLQF</sequence>
<dbReference type="EMBL" id="CP080429">
    <property type="protein sequence ID" value="QYJ68711.1"/>
    <property type="molecule type" value="Genomic_DNA"/>
</dbReference>
<evidence type="ECO:0000313" key="4">
    <source>
        <dbReference type="Proteomes" id="UP000825381"/>
    </source>
</evidence>
<dbReference type="Proteomes" id="UP000825381">
    <property type="component" value="Chromosome"/>
</dbReference>
<gene>
    <name evidence="3" type="ORF">K1I41_02185</name>
</gene>
<feature type="transmembrane region" description="Helical" evidence="1">
    <location>
        <begin position="144"/>
        <end position="166"/>
    </location>
</feature>
<keyword evidence="1" id="KW-1133">Transmembrane helix</keyword>
<accession>A0ABX8VDJ8</accession>
<keyword evidence="2" id="KW-0732">Signal</keyword>
<keyword evidence="1" id="KW-0812">Transmembrane</keyword>
<protein>
    <submittedName>
        <fullName evidence="3">Uncharacterized protein</fullName>
    </submittedName>
</protein>
<feature type="signal peptide" evidence="2">
    <location>
        <begin position="1"/>
        <end position="18"/>
    </location>
</feature>
<reference evidence="3 4" key="1">
    <citation type="submission" date="2021-07" db="EMBL/GenBank/DDBJ databases">
        <title>Flavobacterium WSW3-B6 sp.nov, isolated from seaweed.</title>
        <authorList>
            <person name="Muhammad N."/>
            <person name="Ho H."/>
            <person name="Lee Y.-J."/>
            <person name="Nguyen T."/>
            <person name="Ho J."/>
            <person name="Kim S.-G."/>
        </authorList>
    </citation>
    <scope>NUCLEOTIDE SEQUENCE [LARGE SCALE GENOMIC DNA]</scope>
    <source>
        <strain evidence="3 4">WSW3-B6</strain>
    </source>
</reference>
<keyword evidence="4" id="KW-1185">Reference proteome</keyword>
<organism evidence="3 4">
    <name type="scientific">Flavobacterium litorale</name>
    <dbReference type="NCBI Taxonomy" id="2856519"/>
    <lineage>
        <taxon>Bacteria</taxon>
        <taxon>Pseudomonadati</taxon>
        <taxon>Bacteroidota</taxon>
        <taxon>Flavobacteriia</taxon>
        <taxon>Flavobacteriales</taxon>
        <taxon>Flavobacteriaceae</taxon>
        <taxon>Flavobacterium</taxon>
    </lineage>
</organism>
<evidence type="ECO:0000256" key="1">
    <source>
        <dbReference type="SAM" id="Phobius"/>
    </source>
</evidence>
<evidence type="ECO:0000256" key="2">
    <source>
        <dbReference type="SAM" id="SignalP"/>
    </source>
</evidence>
<name>A0ABX8VDJ8_9FLAO</name>
<feature type="transmembrane region" description="Helical" evidence="1">
    <location>
        <begin position="178"/>
        <end position="197"/>
    </location>
</feature>